<dbReference type="OrthoDB" id="3949537at2"/>
<evidence type="ECO:0000256" key="4">
    <source>
        <dbReference type="ARBA" id="ARBA00022989"/>
    </source>
</evidence>
<organism evidence="9 10">
    <name type="scientific">Quadrisphaera granulorum</name>
    <dbReference type="NCBI Taxonomy" id="317664"/>
    <lineage>
        <taxon>Bacteria</taxon>
        <taxon>Bacillati</taxon>
        <taxon>Actinomycetota</taxon>
        <taxon>Actinomycetes</taxon>
        <taxon>Kineosporiales</taxon>
        <taxon>Kineosporiaceae</taxon>
        <taxon>Quadrisphaera</taxon>
    </lineage>
</organism>
<protein>
    <submittedName>
        <fullName evidence="9">Cytochrome c biogenesis protein</fullName>
    </submittedName>
</protein>
<evidence type="ECO:0000313" key="10">
    <source>
        <dbReference type="Proteomes" id="UP000245469"/>
    </source>
</evidence>
<keyword evidence="5 7" id="KW-0472">Membrane</keyword>
<dbReference type="GO" id="GO:0017004">
    <property type="term" value="P:cytochrome complex assembly"/>
    <property type="evidence" value="ECO:0007669"/>
    <property type="project" value="UniProtKB-KW"/>
</dbReference>
<gene>
    <name evidence="9" type="ORF">BXY45_1134</name>
</gene>
<feature type="compositionally biased region" description="Polar residues" evidence="6">
    <location>
        <begin position="536"/>
        <end position="549"/>
    </location>
</feature>
<feature type="region of interest" description="Disordered" evidence="6">
    <location>
        <begin position="535"/>
        <end position="564"/>
    </location>
</feature>
<comment type="subcellular location">
    <subcellularLocation>
        <location evidence="1">Membrane</location>
        <topology evidence="1">Multi-pass membrane protein</topology>
    </subcellularLocation>
</comment>
<dbReference type="PANTHER" id="PTHR31566:SF0">
    <property type="entry name" value="CYTOCHROME C BIOGENESIS PROTEIN CCS1, CHLOROPLASTIC"/>
    <property type="match status" value="1"/>
</dbReference>
<dbReference type="Proteomes" id="UP000245469">
    <property type="component" value="Unassembled WGS sequence"/>
</dbReference>
<keyword evidence="4 7" id="KW-1133">Transmembrane helix</keyword>
<feature type="transmembrane region" description="Helical" evidence="7">
    <location>
        <begin position="191"/>
        <end position="212"/>
    </location>
</feature>
<feature type="transmembrane region" description="Helical" evidence="7">
    <location>
        <begin position="463"/>
        <end position="482"/>
    </location>
</feature>
<sequence length="564" mass="60240">MTTVEEQRTAAEPPPESPQPVGLGLIGWLRWMWRQLTSMRTALLLLLLLAVLAVPGSLFPQRNIDQVAVARYFEDNPASAPWLDRLSLFDVYSSPWFSAVYLLLFISLVGCVLPRTKVHLANLRQAPPRTPARLARLPEHRAVQVDAPPAAVLEAARAVLRARRYRTADFTDARGASLAGQRGELRETGNLLFHLSLVGVLIAIGVGGLYGYRAQMIVQQGKAYANSVAAYDSWDPGALVDSAALPPFAFTLDALHVAFDEDATGNQFGAPRSFSADVTLIDAPGDAPQQRQIRVNEPLRAGGASVYLAGNGYAPVVTVRDAAGNVVFSQGTPFLVQDADYTSTGVIKIPGPGDDLGLQGLLLPTVSADPAGVPVSTFPDLRNPEVLFFAYTGDLGIDDGVPQNVYELDTSRMQRVTSPDGQPLRFAMKVGETYQLPNGLGSVTLDRIDRYAGFTVRHDPARAAALISSMLAIVGLTASLFVPRRRLWVRAAPASSGSGGTAGGTLLEVGALARSEDHGLAAEADAVLAAVLARLPSSSPERTPGQQSSRDTDKTQSPPRQEEP</sequence>
<comment type="caution">
    <text evidence="9">The sequence shown here is derived from an EMBL/GenBank/DDBJ whole genome shotgun (WGS) entry which is preliminary data.</text>
</comment>
<dbReference type="EMBL" id="QGDQ01000013">
    <property type="protein sequence ID" value="PWJ53246.1"/>
    <property type="molecule type" value="Genomic_DNA"/>
</dbReference>
<feature type="transmembrane region" description="Helical" evidence="7">
    <location>
        <begin position="96"/>
        <end position="114"/>
    </location>
</feature>
<dbReference type="AlphaFoldDB" id="A0A316A5Q5"/>
<evidence type="ECO:0000256" key="3">
    <source>
        <dbReference type="ARBA" id="ARBA00022748"/>
    </source>
</evidence>
<feature type="compositionally biased region" description="Basic and acidic residues" evidence="6">
    <location>
        <begin position="550"/>
        <end position="564"/>
    </location>
</feature>
<proteinExistence type="predicted"/>
<name>A0A316A5Q5_9ACTN</name>
<keyword evidence="2 7" id="KW-0812">Transmembrane</keyword>
<evidence type="ECO:0000256" key="6">
    <source>
        <dbReference type="SAM" id="MobiDB-lite"/>
    </source>
</evidence>
<accession>A0A316A5Q5</accession>
<dbReference type="GO" id="GO:0016020">
    <property type="term" value="C:membrane"/>
    <property type="evidence" value="ECO:0007669"/>
    <property type="project" value="UniProtKB-SubCell"/>
</dbReference>
<keyword evidence="3" id="KW-0201">Cytochrome c-type biogenesis</keyword>
<feature type="domain" description="ResB-like" evidence="8">
    <location>
        <begin position="39"/>
        <end position="524"/>
    </location>
</feature>
<evidence type="ECO:0000256" key="1">
    <source>
        <dbReference type="ARBA" id="ARBA00004141"/>
    </source>
</evidence>
<dbReference type="RefSeq" id="WP_109774617.1">
    <property type="nucleotide sequence ID" value="NZ_QGDQ01000013.1"/>
</dbReference>
<dbReference type="PANTHER" id="PTHR31566">
    <property type="entry name" value="CYTOCHROME C BIOGENESIS PROTEIN CCS1, CHLOROPLASTIC"/>
    <property type="match status" value="1"/>
</dbReference>
<feature type="transmembrane region" description="Helical" evidence="7">
    <location>
        <begin position="42"/>
        <end position="59"/>
    </location>
</feature>
<dbReference type="Pfam" id="PF05140">
    <property type="entry name" value="ResB"/>
    <property type="match status" value="1"/>
</dbReference>
<evidence type="ECO:0000256" key="2">
    <source>
        <dbReference type="ARBA" id="ARBA00022692"/>
    </source>
</evidence>
<evidence type="ECO:0000259" key="8">
    <source>
        <dbReference type="Pfam" id="PF05140"/>
    </source>
</evidence>
<dbReference type="InterPro" id="IPR007816">
    <property type="entry name" value="ResB-like_domain"/>
</dbReference>
<evidence type="ECO:0000313" key="9">
    <source>
        <dbReference type="EMBL" id="PWJ53246.1"/>
    </source>
</evidence>
<evidence type="ECO:0000256" key="7">
    <source>
        <dbReference type="SAM" id="Phobius"/>
    </source>
</evidence>
<reference evidence="9 10" key="1">
    <citation type="submission" date="2018-03" db="EMBL/GenBank/DDBJ databases">
        <title>Genomic Encyclopedia of Archaeal and Bacterial Type Strains, Phase II (KMG-II): from individual species to whole genera.</title>
        <authorList>
            <person name="Goeker M."/>
        </authorList>
    </citation>
    <scope>NUCLEOTIDE SEQUENCE [LARGE SCALE GENOMIC DNA]</scope>
    <source>
        <strain evidence="9 10">DSM 44889</strain>
    </source>
</reference>
<evidence type="ECO:0000256" key="5">
    <source>
        <dbReference type="ARBA" id="ARBA00023136"/>
    </source>
</evidence>
<keyword evidence="10" id="KW-1185">Reference proteome</keyword>
<dbReference type="InterPro" id="IPR023494">
    <property type="entry name" value="Cyt_c_bgen_Ccs1/CcsB/ResB"/>
</dbReference>